<feature type="domain" description="HTH luxR-type" evidence="4">
    <location>
        <begin position="147"/>
        <end position="212"/>
    </location>
</feature>
<dbReference type="PROSITE" id="PS50043">
    <property type="entry name" value="HTH_LUXR_2"/>
    <property type="match status" value="1"/>
</dbReference>
<dbReference type="SUPFAM" id="SSF46894">
    <property type="entry name" value="C-terminal effector domain of the bipartite response regulators"/>
    <property type="match status" value="1"/>
</dbReference>
<evidence type="ECO:0000256" key="1">
    <source>
        <dbReference type="ARBA" id="ARBA00022553"/>
    </source>
</evidence>
<keyword evidence="7" id="KW-1185">Reference proteome</keyword>
<dbReference type="InterPro" id="IPR011006">
    <property type="entry name" value="CheY-like_superfamily"/>
</dbReference>
<dbReference type="PROSITE" id="PS50110">
    <property type="entry name" value="RESPONSE_REGULATORY"/>
    <property type="match status" value="1"/>
</dbReference>
<organism evidence="6 7">
    <name type="scientific">Flavobacterium aurantiibacter</name>
    <dbReference type="NCBI Taxonomy" id="2023067"/>
    <lineage>
        <taxon>Bacteria</taxon>
        <taxon>Pseudomonadati</taxon>
        <taxon>Bacteroidota</taxon>
        <taxon>Flavobacteriia</taxon>
        <taxon>Flavobacteriales</taxon>
        <taxon>Flavobacteriaceae</taxon>
        <taxon>Flavobacterium</taxon>
    </lineage>
</organism>
<dbReference type="InterPro" id="IPR039420">
    <property type="entry name" value="WalR-like"/>
</dbReference>
<evidence type="ECO:0000259" key="4">
    <source>
        <dbReference type="PROSITE" id="PS50043"/>
    </source>
</evidence>
<dbReference type="InterPro" id="IPR001789">
    <property type="entry name" value="Sig_transdc_resp-reg_receiver"/>
</dbReference>
<dbReference type="InterPro" id="IPR016032">
    <property type="entry name" value="Sig_transdc_resp-reg_C-effctor"/>
</dbReference>
<protein>
    <submittedName>
        <fullName evidence="6">DNA-binding response regulator</fullName>
    </submittedName>
</protein>
<dbReference type="Pfam" id="PF00196">
    <property type="entry name" value="GerE"/>
    <property type="match status" value="1"/>
</dbReference>
<dbReference type="PROSITE" id="PS00622">
    <property type="entry name" value="HTH_LUXR_1"/>
    <property type="match status" value="1"/>
</dbReference>
<dbReference type="InterPro" id="IPR058245">
    <property type="entry name" value="NreC/VraR/RcsB-like_REC"/>
</dbReference>
<dbReference type="GO" id="GO:0006355">
    <property type="term" value="P:regulation of DNA-templated transcription"/>
    <property type="evidence" value="ECO:0007669"/>
    <property type="project" value="InterPro"/>
</dbReference>
<dbReference type="RefSeq" id="WP_094485946.1">
    <property type="nucleotide sequence ID" value="NZ_NOXX01000184.1"/>
</dbReference>
<dbReference type="GO" id="GO:0000160">
    <property type="term" value="P:phosphorelay signal transduction system"/>
    <property type="evidence" value="ECO:0007669"/>
    <property type="project" value="InterPro"/>
</dbReference>
<evidence type="ECO:0000313" key="6">
    <source>
        <dbReference type="EMBL" id="OYQ45274.1"/>
    </source>
</evidence>
<evidence type="ECO:0000259" key="5">
    <source>
        <dbReference type="PROSITE" id="PS50110"/>
    </source>
</evidence>
<dbReference type="GO" id="GO:0003677">
    <property type="term" value="F:DNA binding"/>
    <property type="evidence" value="ECO:0007669"/>
    <property type="project" value="UniProtKB-KW"/>
</dbReference>
<dbReference type="CDD" id="cd06170">
    <property type="entry name" value="LuxR_C_like"/>
    <property type="match status" value="1"/>
</dbReference>
<keyword evidence="2 6" id="KW-0238">DNA-binding</keyword>
<dbReference type="EMBL" id="NOXX01000184">
    <property type="protein sequence ID" value="OYQ45274.1"/>
    <property type="molecule type" value="Genomic_DNA"/>
</dbReference>
<dbReference type="PANTHER" id="PTHR43214:SF43">
    <property type="entry name" value="TWO-COMPONENT RESPONSE REGULATOR"/>
    <property type="match status" value="1"/>
</dbReference>
<evidence type="ECO:0000256" key="2">
    <source>
        <dbReference type="ARBA" id="ARBA00023125"/>
    </source>
</evidence>
<dbReference type="Gene3D" id="3.40.50.2300">
    <property type="match status" value="1"/>
</dbReference>
<dbReference type="SUPFAM" id="SSF52172">
    <property type="entry name" value="CheY-like"/>
    <property type="match status" value="1"/>
</dbReference>
<comment type="caution">
    <text evidence="6">The sequence shown here is derived from an EMBL/GenBank/DDBJ whole genome shotgun (WGS) entry which is preliminary data.</text>
</comment>
<dbReference type="Pfam" id="PF00072">
    <property type="entry name" value="Response_reg"/>
    <property type="match status" value="1"/>
</dbReference>
<dbReference type="AlphaFoldDB" id="A0A255ZWI0"/>
<dbReference type="CDD" id="cd17535">
    <property type="entry name" value="REC_NarL-like"/>
    <property type="match status" value="1"/>
</dbReference>
<feature type="domain" description="Response regulatory" evidence="5">
    <location>
        <begin position="8"/>
        <end position="124"/>
    </location>
</feature>
<dbReference type="OrthoDB" id="1013073at2"/>
<evidence type="ECO:0000256" key="3">
    <source>
        <dbReference type="PROSITE-ProRule" id="PRU00169"/>
    </source>
</evidence>
<dbReference type="SMART" id="SM00448">
    <property type="entry name" value="REC"/>
    <property type="match status" value="1"/>
</dbReference>
<feature type="modified residue" description="4-aspartylphosphate" evidence="3">
    <location>
        <position position="59"/>
    </location>
</feature>
<evidence type="ECO:0000313" key="7">
    <source>
        <dbReference type="Proteomes" id="UP000216035"/>
    </source>
</evidence>
<sequence length="214" mass="24214">MNEATSISIAIADNHPVVHQGLNAYFSQHPQIQIVDNISNFLQVEPLLSVKNIDVLVFDLELDALKSINEIKLLVKQFPETRFIAFTNLSEEIYTPNAIKAGVSAFLNKSRSLDDLAAAILLARGGQHRFNEKLLQKLSLIAKQNKSERIYRKLSTREVEVLRYLSQGKKNNEISKLLSLNEKTISTYKLRLLNKLDVTNLVDLVGKAKKLEIF</sequence>
<gene>
    <name evidence="6" type="ORF">CHX27_06470</name>
</gene>
<dbReference type="PRINTS" id="PR00038">
    <property type="entry name" value="HTHLUXR"/>
</dbReference>
<reference evidence="6 7" key="1">
    <citation type="submission" date="2017-07" db="EMBL/GenBank/DDBJ databases">
        <title>Flavobacterium cyanobacteriorum sp. nov., isolated from cyanobacterial aggregates in a eutrophic lake.</title>
        <authorList>
            <person name="Cai H."/>
        </authorList>
    </citation>
    <scope>NUCLEOTIDE SEQUENCE [LARGE SCALE GENOMIC DNA]</scope>
    <source>
        <strain evidence="6 7">TH167</strain>
    </source>
</reference>
<name>A0A255ZWI0_9FLAO</name>
<dbReference type="SMART" id="SM00421">
    <property type="entry name" value="HTH_LUXR"/>
    <property type="match status" value="1"/>
</dbReference>
<accession>A0A255ZWI0</accession>
<dbReference type="InterPro" id="IPR000792">
    <property type="entry name" value="Tscrpt_reg_LuxR_C"/>
</dbReference>
<dbReference type="PANTHER" id="PTHR43214">
    <property type="entry name" value="TWO-COMPONENT RESPONSE REGULATOR"/>
    <property type="match status" value="1"/>
</dbReference>
<dbReference type="Proteomes" id="UP000216035">
    <property type="component" value="Unassembled WGS sequence"/>
</dbReference>
<proteinExistence type="predicted"/>
<keyword evidence="1 3" id="KW-0597">Phosphoprotein</keyword>